<reference evidence="2" key="1">
    <citation type="submission" date="2021-10" db="EMBL/GenBank/DDBJ databases">
        <title>Tropical sea cucumber genome reveals ecological adaptation and Cuvierian tubules defense mechanism.</title>
        <authorList>
            <person name="Chen T."/>
        </authorList>
    </citation>
    <scope>NUCLEOTIDE SEQUENCE</scope>
    <source>
        <strain evidence="2">Nanhai2018</strain>
        <tissue evidence="2">Muscle</tissue>
    </source>
</reference>
<name>A0A9Q1B9B8_HOLLE</name>
<dbReference type="Gene3D" id="3.40.50.300">
    <property type="entry name" value="P-loop containing nucleotide triphosphate hydrolases"/>
    <property type="match status" value="1"/>
</dbReference>
<gene>
    <name evidence="2" type="ORF">HOLleu_44524</name>
</gene>
<dbReference type="OrthoDB" id="120976at2759"/>
<accession>A0A9Q1B9B8</accession>
<proteinExistence type="predicted"/>
<dbReference type="AlphaFoldDB" id="A0A9Q1B9B8"/>
<dbReference type="EMBL" id="JAIZAY010000964">
    <property type="protein sequence ID" value="KAJ8017825.1"/>
    <property type="molecule type" value="Genomic_DNA"/>
</dbReference>
<comment type="caution">
    <text evidence="2">The sequence shown here is derived from an EMBL/GenBank/DDBJ whole genome shotgun (WGS) entry which is preliminary data.</text>
</comment>
<organism evidence="2 3">
    <name type="scientific">Holothuria leucospilota</name>
    <name type="common">Black long sea cucumber</name>
    <name type="synonym">Mertensiothuria leucospilota</name>
    <dbReference type="NCBI Taxonomy" id="206669"/>
    <lineage>
        <taxon>Eukaryota</taxon>
        <taxon>Metazoa</taxon>
        <taxon>Echinodermata</taxon>
        <taxon>Eleutherozoa</taxon>
        <taxon>Echinozoa</taxon>
        <taxon>Holothuroidea</taxon>
        <taxon>Aspidochirotacea</taxon>
        <taxon>Aspidochirotida</taxon>
        <taxon>Holothuriidae</taxon>
        <taxon>Holothuria</taxon>
    </lineage>
</organism>
<sequence length="683" mass="78847">MKQLVQEWIQKKEMKHLLIYILLKDVTTDMTLSQVISKCLLIESEKYFNDIGKIISDYGCLLLLDGLDELSMTAKDKSYLNVDDFVCDENKGRFLTSLTLGEILQGSLRIRDLNIRIWVTSREIDYAKNHFPLPYIKVQMNGFSKKQAQDYIEKSCQFYIQSRIPTLKKRGTTETADGTNRSVSWKHSLVNEWSVSSNLTQRNNTDELHKEQNIEATNDSDEIKQENNGVKEDDMTTKRGMRVELKEEMHEAGSNVAKKTNEEKYSDKADRKDKQGKNINTRGINTEESIKINVQKEALRVQTFLENNDVFSSFQKIPLLFIMMVHIMSAKYTSSVSYLEGIKIDKLTLLIRTVLSCLESRYCQKRNISMSEEIIDLETTLGMIALKKKFQLTVMGYTMLAKEGVNVKLALEVGILRQSKKTGANNEMAQNLSFSSFTGVEFFDNLFQAYLAAKVVVDDPKHLKNLFKIVAKTKEEDSFRVLQFVCGLEESLCKTICEELRGMKKYNNLIDCLHEINNEDVIQNALKKLQKDTLNIAYFERKYHRDALTVFCQHCKQLNIQLSRLVFHKDCDIAFLKTMELPIVGSVHFFQKDVAESDFVSILQWISKHDFMISIVFVDCQTPNQLSQNSKALVKTFEKSNIKVFKKRIDGKTEAFFNCSTGEWTSDVKHVLKENLKYIIHFN</sequence>
<evidence type="ECO:0000313" key="3">
    <source>
        <dbReference type="Proteomes" id="UP001152320"/>
    </source>
</evidence>
<feature type="region of interest" description="Disordered" evidence="1">
    <location>
        <begin position="196"/>
        <end position="282"/>
    </location>
</feature>
<feature type="compositionally biased region" description="Basic and acidic residues" evidence="1">
    <location>
        <begin position="221"/>
        <end position="251"/>
    </location>
</feature>
<evidence type="ECO:0008006" key="4">
    <source>
        <dbReference type="Google" id="ProtNLM"/>
    </source>
</evidence>
<protein>
    <recommendedName>
        <fullName evidence="4">NACHT domain-containing protein</fullName>
    </recommendedName>
</protein>
<keyword evidence="3" id="KW-1185">Reference proteome</keyword>
<feature type="compositionally biased region" description="Basic and acidic residues" evidence="1">
    <location>
        <begin position="204"/>
        <end position="213"/>
    </location>
</feature>
<dbReference type="InterPro" id="IPR027417">
    <property type="entry name" value="P-loop_NTPase"/>
</dbReference>
<evidence type="ECO:0000313" key="2">
    <source>
        <dbReference type="EMBL" id="KAJ8017825.1"/>
    </source>
</evidence>
<feature type="compositionally biased region" description="Basic and acidic residues" evidence="1">
    <location>
        <begin position="259"/>
        <end position="276"/>
    </location>
</feature>
<dbReference type="Proteomes" id="UP001152320">
    <property type="component" value="Unassembled WGS sequence"/>
</dbReference>
<evidence type="ECO:0000256" key="1">
    <source>
        <dbReference type="SAM" id="MobiDB-lite"/>
    </source>
</evidence>